<dbReference type="SUPFAM" id="SSF75217">
    <property type="entry name" value="alpha/beta knot"/>
    <property type="match status" value="1"/>
</dbReference>
<evidence type="ECO:0000256" key="11">
    <source>
        <dbReference type="ARBA" id="ARBA00050871"/>
    </source>
</evidence>
<accession>E0W3P6</accession>
<dbReference type="PANTHER" id="PTHR12636">
    <property type="entry name" value="NEP1/MRA1"/>
    <property type="match status" value="1"/>
</dbReference>
<keyword evidence="10" id="KW-0539">Nucleus</keyword>
<dbReference type="InterPro" id="IPR005304">
    <property type="entry name" value="Rbsml_bgen_MeTrfase_EMG1/NEP1"/>
</dbReference>
<protein>
    <recommendedName>
        <fullName evidence="13">18S rRNA (pseudouridine-N1)-methyltransferase</fullName>
    </recommendedName>
</protein>
<dbReference type="InParanoid" id="E0W3P6"/>
<sequence>MGNKKRKLNKDGEEDFEFDPTPRHLIDAHIKEQEKRLIVILEGAQLESIAVGRGFELINADDHASLLVKHNREPYSCRPDIVHQCLMMLLDSPLNRAALLQVYIHTERNILIEVNPQTRIPRTFKRFAGLMVQLLHRFKVRASDGNMKLLKVIKNPITDHFPAGCKKYTMSFTADKVINPRELVPEKDPVVIVIGAMAHGSVSVDYTEGSYSISNYPLSAALTCSKVCSAFEEVWGII</sequence>
<evidence type="ECO:0000256" key="6">
    <source>
        <dbReference type="ARBA" id="ARBA00022679"/>
    </source>
</evidence>
<dbReference type="FunCoup" id="E0W3P6">
    <property type="interactions" value="1303"/>
</dbReference>
<evidence type="ECO:0000256" key="4">
    <source>
        <dbReference type="ARBA" id="ARBA00022552"/>
    </source>
</evidence>
<dbReference type="EMBL" id="AAZO01007430">
    <property type="status" value="NOT_ANNOTATED_CDS"/>
    <property type="molecule type" value="Genomic_DNA"/>
</dbReference>
<evidence type="ECO:0000256" key="8">
    <source>
        <dbReference type="ARBA" id="ARBA00022730"/>
    </source>
</evidence>
<dbReference type="InterPro" id="IPR029028">
    <property type="entry name" value="Alpha/beta_knot_MTases"/>
</dbReference>
<evidence type="ECO:0000256" key="1">
    <source>
        <dbReference type="ARBA" id="ARBA00004604"/>
    </source>
</evidence>
<dbReference type="Proteomes" id="UP000009046">
    <property type="component" value="Unassembled WGS sequence"/>
</dbReference>
<evidence type="ECO:0000256" key="5">
    <source>
        <dbReference type="ARBA" id="ARBA00022603"/>
    </source>
</evidence>
<dbReference type="OrthoDB" id="269804at2759"/>
<reference evidence="15" key="3">
    <citation type="submission" date="2020-05" db="UniProtKB">
        <authorList>
            <consortium name="EnsemblMetazoa"/>
        </authorList>
    </citation>
    <scope>IDENTIFICATION</scope>
    <source>
        <strain evidence="15">USDA</strain>
    </source>
</reference>
<keyword evidence="5" id="KW-0489">Methyltransferase</keyword>
<dbReference type="FunFam" id="3.40.1280.10:FF:000003">
    <property type="entry name" value="Ribosomal RNA small subunit methyltransferase"/>
    <property type="match status" value="1"/>
</dbReference>
<dbReference type="CDD" id="cd18088">
    <property type="entry name" value="Nep1-like"/>
    <property type="match status" value="1"/>
</dbReference>
<comment type="similarity">
    <text evidence="2">Belongs to the class IV-like SAM-binding methyltransferase superfamily. RNA methyltransferase NEP1 family.</text>
</comment>
<comment type="function">
    <text evidence="12">S-adenosyl-L-methionine-dependent pseudouridine N(1)-methyltransferase that methylates a pseudouridine in 18S rRNA. Involved the biosynthesis of the hypermodified N1-methyl-N3-(3-amino-3-carboxypropyl) pseudouridine (m1acp3-Psi) conserved in eukaryotic 18S rRNA. Also has an essential role in 40S ribosomal subunit biogenesis independent on its methyltransferase activity, facilitating the incorporation of ribosomal protein S19 during the formation of pre-ribosomes.</text>
</comment>
<dbReference type="STRING" id="121224.E0W3P6"/>
<keyword evidence="6" id="KW-0808">Transferase</keyword>
<evidence type="ECO:0000313" key="16">
    <source>
        <dbReference type="Proteomes" id="UP000009046"/>
    </source>
</evidence>
<dbReference type="Gene3D" id="3.40.1280.10">
    <property type="match status" value="1"/>
</dbReference>
<dbReference type="GO" id="GO:0032040">
    <property type="term" value="C:small-subunit processome"/>
    <property type="evidence" value="ECO:0007669"/>
    <property type="project" value="TreeGrafter"/>
</dbReference>
<keyword evidence="7" id="KW-0949">S-adenosyl-L-methionine</keyword>
<evidence type="ECO:0000256" key="10">
    <source>
        <dbReference type="ARBA" id="ARBA00023242"/>
    </source>
</evidence>
<dbReference type="EnsemblMetazoa" id="PHUM607930-RA">
    <property type="protein sequence ID" value="PHUM607930-PA"/>
    <property type="gene ID" value="PHUM607930"/>
</dbReference>
<keyword evidence="9" id="KW-0694">RNA-binding</keyword>
<keyword evidence="4" id="KW-0698">rRNA processing</keyword>
<reference evidence="14" key="1">
    <citation type="submission" date="2007-04" db="EMBL/GenBank/DDBJ databases">
        <title>Annotation of Pediculus humanus corporis strain USDA.</title>
        <authorList>
            <person name="Kirkness E."/>
            <person name="Hannick L."/>
            <person name="Hass B."/>
            <person name="Bruggner R."/>
            <person name="Lawson D."/>
            <person name="Bidwell S."/>
            <person name="Joardar V."/>
            <person name="Caler E."/>
            <person name="Walenz B."/>
            <person name="Inman J."/>
            <person name="Schobel S."/>
            <person name="Galinsky K."/>
            <person name="Amedeo P."/>
            <person name="Strausberg R."/>
        </authorList>
    </citation>
    <scope>NUCLEOTIDE SEQUENCE</scope>
    <source>
        <strain evidence="14">USDA</strain>
    </source>
</reference>
<dbReference type="HOGENOM" id="CLU_055846_1_1_1"/>
<organism>
    <name type="scientific">Pediculus humanus subsp. corporis</name>
    <name type="common">Body louse</name>
    <dbReference type="NCBI Taxonomy" id="121224"/>
    <lineage>
        <taxon>Eukaryota</taxon>
        <taxon>Metazoa</taxon>
        <taxon>Ecdysozoa</taxon>
        <taxon>Arthropoda</taxon>
        <taxon>Hexapoda</taxon>
        <taxon>Insecta</taxon>
        <taxon>Pterygota</taxon>
        <taxon>Neoptera</taxon>
        <taxon>Paraneoptera</taxon>
        <taxon>Psocodea</taxon>
        <taxon>Troctomorpha</taxon>
        <taxon>Phthiraptera</taxon>
        <taxon>Anoplura</taxon>
        <taxon>Pediculidae</taxon>
        <taxon>Pediculus</taxon>
    </lineage>
</organism>
<reference evidence="14" key="2">
    <citation type="submission" date="2007-04" db="EMBL/GenBank/DDBJ databases">
        <title>The genome of the human body louse.</title>
        <authorList>
            <consortium name="The Human Body Louse Genome Consortium"/>
            <person name="Kirkness E."/>
            <person name="Walenz B."/>
            <person name="Hass B."/>
            <person name="Bruggner R."/>
            <person name="Strausberg R."/>
        </authorList>
    </citation>
    <scope>NUCLEOTIDE SEQUENCE</scope>
    <source>
        <strain evidence="14">USDA</strain>
    </source>
</reference>
<evidence type="ECO:0000256" key="7">
    <source>
        <dbReference type="ARBA" id="ARBA00022691"/>
    </source>
</evidence>
<dbReference type="CTD" id="8239682"/>
<keyword evidence="8" id="KW-0699">rRNA-binding</keyword>
<dbReference type="KEGG" id="phu:Phum_PHUM607930"/>
<evidence type="ECO:0000256" key="2">
    <source>
        <dbReference type="ARBA" id="ARBA00008115"/>
    </source>
</evidence>
<dbReference type="PANTHER" id="PTHR12636:SF5">
    <property type="entry name" value="RIBOSOMAL RNA SMALL SUBUNIT METHYLTRANSFERASE NEP1"/>
    <property type="match status" value="1"/>
</dbReference>
<dbReference type="GO" id="GO:0070037">
    <property type="term" value="F:rRNA (pseudouridine) methyltransferase activity"/>
    <property type="evidence" value="ECO:0007669"/>
    <property type="project" value="InterPro"/>
</dbReference>
<dbReference type="Pfam" id="PF03587">
    <property type="entry name" value="EMG1"/>
    <property type="match status" value="1"/>
</dbReference>
<evidence type="ECO:0000313" key="14">
    <source>
        <dbReference type="EMBL" id="EEB20252.1"/>
    </source>
</evidence>
<keyword evidence="3" id="KW-0690">Ribosome biogenesis</keyword>
<dbReference type="GO" id="GO:0019843">
    <property type="term" value="F:rRNA binding"/>
    <property type="evidence" value="ECO:0007669"/>
    <property type="project" value="UniProtKB-KW"/>
</dbReference>
<dbReference type="InterPro" id="IPR029026">
    <property type="entry name" value="tRNA_m1G_MTases_N"/>
</dbReference>
<evidence type="ECO:0000256" key="12">
    <source>
        <dbReference type="ARBA" id="ARBA00053784"/>
    </source>
</evidence>
<dbReference type="EMBL" id="DS235882">
    <property type="protein sequence ID" value="EEB20252.1"/>
    <property type="molecule type" value="Genomic_DNA"/>
</dbReference>
<dbReference type="GO" id="GO:0070475">
    <property type="term" value="P:rRNA base methylation"/>
    <property type="evidence" value="ECO:0007669"/>
    <property type="project" value="InterPro"/>
</dbReference>
<evidence type="ECO:0000313" key="15">
    <source>
        <dbReference type="EnsemblMetazoa" id="PHUM607930-PA"/>
    </source>
</evidence>
<dbReference type="OMA" id="VHNTFEL"/>
<dbReference type="VEuPathDB" id="VectorBase:PHUM607930"/>
<gene>
    <name evidence="15" type="primary">8239682</name>
    <name evidence="14" type="ORF">Phum_PHUM607930</name>
</gene>
<dbReference type="AlphaFoldDB" id="E0W3P6"/>
<dbReference type="RefSeq" id="XP_002432990.1">
    <property type="nucleotide sequence ID" value="XM_002432945.1"/>
</dbReference>
<name>E0W3P6_PEDHC</name>
<evidence type="ECO:0000256" key="3">
    <source>
        <dbReference type="ARBA" id="ARBA00022517"/>
    </source>
</evidence>
<keyword evidence="16" id="KW-1185">Reference proteome</keyword>
<proteinExistence type="inferred from homology"/>
<dbReference type="GeneID" id="8239682"/>
<comment type="subcellular location">
    <subcellularLocation>
        <location evidence="1">Nucleus</location>
        <location evidence="1">Nucleolus</location>
    </subcellularLocation>
</comment>
<comment type="catalytic activity">
    <reaction evidence="11">
        <text>a pseudouridine in rRNA + S-adenosyl-L-methionine = an N(1)-methylpseudouridine in rRNA + S-adenosyl-L-homocysteine + H(+)</text>
        <dbReference type="Rhea" id="RHEA:46696"/>
        <dbReference type="Rhea" id="RHEA-COMP:11634"/>
        <dbReference type="Rhea" id="RHEA-COMP:13933"/>
        <dbReference type="ChEBI" id="CHEBI:15378"/>
        <dbReference type="ChEBI" id="CHEBI:57856"/>
        <dbReference type="ChEBI" id="CHEBI:59789"/>
        <dbReference type="ChEBI" id="CHEBI:65314"/>
        <dbReference type="ChEBI" id="CHEBI:74890"/>
    </reaction>
</comment>
<dbReference type="eggNOG" id="KOG3073">
    <property type="taxonomic scope" value="Eukaryota"/>
</dbReference>
<evidence type="ECO:0000256" key="13">
    <source>
        <dbReference type="ARBA" id="ARBA00081469"/>
    </source>
</evidence>
<evidence type="ECO:0000256" key="9">
    <source>
        <dbReference type="ARBA" id="ARBA00022884"/>
    </source>
</evidence>